<evidence type="ECO:0000313" key="4">
    <source>
        <dbReference type="Proteomes" id="UP000581206"/>
    </source>
</evidence>
<sequence>MHPVTPAVKGWKVFVAVLVVIGANSADDVQELAEWLGGRVWLAALGLLAIVFLFGFGYSAIAWRVTRFAVTDDAVQLRTGVLFRQQRQARLDRLQAIDVRQPLLARLFGLAELRLEVAGGAGSAVPLAFLREAEADQLRADLLARAAGLHRGRTAVPQATGGGPEAPGTVVSPAEELAPTAPERPVYTVPVRRLLLSTLLTWAVFWLLLWVAALIVVMAVSGSIGPALGILPGVLAVASYLWGRINRGANFRAAISPDGIRLRHGLTETRAQTLPPGRVQAVRIYQSILWRKADWWRVEINVAGYGTAEDGEQSDHVLLPVGTREDVLLALWLVLPDLGTEDPAGLVEAALTGTDDRHGFLTAPRRARWLDPIAWRRTGVTVTDRALVMRHGRLTHCVVVVPHERTQSLGLNQGPLERRMGLATFAVHSTPGPVTPTVHHLDGRDAARLIEDQSVRARTARAGAGPEQWMIQP</sequence>
<dbReference type="PANTHER" id="PTHR34473:SF2">
    <property type="entry name" value="UPF0699 TRANSMEMBRANE PROTEIN YDBT"/>
    <property type="match status" value="1"/>
</dbReference>
<evidence type="ECO:0000313" key="3">
    <source>
        <dbReference type="EMBL" id="NKY21549.1"/>
    </source>
</evidence>
<gene>
    <name evidence="3" type="ORF">HGA03_02590</name>
</gene>
<feature type="domain" description="YdbS-like PH" evidence="2">
    <location>
        <begin position="250"/>
        <end position="307"/>
    </location>
</feature>
<dbReference type="Pfam" id="PF03703">
    <property type="entry name" value="bPH_2"/>
    <property type="match status" value="3"/>
</dbReference>
<dbReference type="InterPro" id="IPR005182">
    <property type="entry name" value="YdbS-like_PH"/>
</dbReference>
<organism evidence="3 4">
    <name type="scientific">Cellulomonas denverensis</name>
    <dbReference type="NCBI Taxonomy" id="264297"/>
    <lineage>
        <taxon>Bacteria</taxon>
        <taxon>Bacillati</taxon>
        <taxon>Actinomycetota</taxon>
        <taxon>Actinomycetes</taxon>
        <taxon>Micrococcales</taxon>
        <taxon>Cellulomonadaceae</taxon>
        <taxon>Cellulomonas</taxon>
    </lineage>
</organism>
<dbReference type="AlphaFoldDB" id="A0A7X6QXX8"/>
<feature type="domain" description="YdbS-like PH" evidence="2">
    <location>
        <begin position="375"/>
        <end position="449"/>
    </location>
</feature>
<accession>A0A7X6QXX8</accession>
<proteinExistence type="predicted"/>
<feature type="transmembrane region" description="Helical" evidence="1">
    <location>
        <begin position="194"/>
        <end position="218"/>
    </location>
</feature>
<keyword evidence="1" id="KW-0472">Membrane</keyword>
<dbReference type="Proteomes" id="UP000581206">
    <property type="component" value="Unassembled WGS sequence"/>
</dbReference>
<name>A0A7X6QXX8_9CELL</name>
<dbReference type="InterPro" id="IPR014529">
    <property type="entry name" value="UCP026631"/>
</dbReference>
<keyword evidence="1" id="KW-0812">Transmembrane</keyword>
<feature type="transmembrane region" description="Helical" evidence="1">
    <location>
        <begin position="41"/>
        <end position="61"/>
    </location>
</feature>
<feature type="transmembrane region" description="Helical" evidence="1">
    <location>
        <begin position="224"/>
        <end position="242"/>
    </location>
</feature>
<keyword evidence="4" id="KW-1185">Reference proteome</keyword>
<comment type="caution">
    <text evidence="3">The sequence shown here is derived from an EMBL/GenBank/DDBJ whole genome shotgun (WGS) entry which is preliminary data.</text>
</comment>
<keyword evidence="1" id="KW-1133">Transmembrane helix</keyword>
<evidence type="ECO:0000256" key="1">
    <source>
        <dbReference type="SAM" id="Phobius"/>
    </source>
</evidence>
<protein>
    <submittedName>
        <fullName evidence="3">PH domain-containing protein</fullName>
    </submittedName>
</protein>
<reference evidence="3 4" key="1">
    <citation type="submission" date="2020-04" db="EMBL/GenBank/DDBJ databases">
        <title>MicrobeNet Type strains.</title>
        <authorList>
            <person name="Nicholson A.C."/>
        </authorList>
    </citation>
    <scope>NUCLEOTIDE SEQUENCE [LARGE SCALE GENOMIC DNA]</scope>
    <source>
        <strain evidence="3 4">ATCC BAA-788</strain>
    </source>
</reference>
<dbReference type="PANTHER" id="PTHR34473">
    <property type="entry name" value="UPF0699 TRANSMEMBRANE PROTEIN YDBS"/>
    <property type="match status" value="1"/>
</dbReference>
<feature type="domain" description="YdbS-like PH" evidence="2">
    <location>
        <begin position="63"/>
        <end position="140"/>
    </location>
</feature>
<evidence type="ECO:0000259" key="2">
    <source>
        <dbReference type="Pfam" id="PF03703"/>
    </source>
</evidence>
<dbReference type="PIRSF" id="PIRSF026631">
    <property type="entry name" value="UCP026631"/>
    <property type="match status" value="1"/>
</dbReference>
<dbReference type="EMBL" id="JAAXOX010000001">
    <property type="protein sequence ID" value="NKY21549.1"/>
    <property type="molecule type" value="Genomic_DNA"/>
</dbReference>